<evidence type="ECO:0000313" key="10">
    <source>
        <dbReference type="Proteomes" id="UP000033101"/>
    </source>
</evidence>
<dbReference type="HOGENOM" id="CLU_030671_3_0_2"/>
<dbReference type="GeneID" id="24829975"/>
<evidence type="ECO:0000256" key="8">
    <source>
        <dbReference type="SAM" id="MobiDB-lite"/>
    </source>
</evidence>
<proteinExistence type="predicted"/>
<dbReference type="KEGG" id="mhor:MSHOH_0818"/>
<dbReference type="InterPro" id="IPR037175">
    <property type="entry name" value="KFase_sf"/>
</dbReference>
<gene>
    <name evidence="9" type="ORF">MSHOH_0818</name>
</gene>
<dbReference type="EMBL" id="CP009516">
    <property type="protein sequence ID" value="AKB77301.1"/>
    <property type="molecule type" value="Genomic_DNA"/>
</dbReference>
<accession>A0A0E3S9D5</accession>
<dbReference type="GO" id="GO:0019441">
    <property type="term" value="P:L-tryptophan catabolic process to kynurenine"/>
    <property type="evidence" value="ECO:0007669"/>
    <property type="project" value="InterPro"/>
</dbReference>
<keyword evidence="5 9" id="KW-0378">Hydrolase</keyword>
<evidence type="ECO:0000256" key="5">
    <source>
        <dbReference type="ARBA" id="ARBA00022801"/>
    </source>
</evidence>
<comment type="subunit">
    <text evidence="3">Homodimer.</text>
</comment>
<comment type="cofactor">
    <cofactor evidence="1">
        <name>Zn(2+)</name>
        <dbReference type="ChEBI" id="CHEBI:29105"/>
    </cofactor>
</comment>
<evidence type="ECO:0000256" key="1">
    <source>
        <dbReference type="ARBA" id="ARBA00001947"/>
    </source>
</evidence>
<evidence type="ECO:0000313" key="9">
    <source>
        <dbReference type="EMBL" id="AKB77301.1"/>
    </source>
</evidence>
<dbReference type="PANTHER" id="PTHR31118">
    <property type="entry name" value="CYCLASE-LIKE PROTEIN 2"/>
    <property type="match status" value="1"/>
</dbReference>
<evidence type="ECO:0000256" key="2">
    <source>
        <dbReference type="ARBA" id="ARBA00005023"/>
    </source>
</evidence>
<dbReference type="PANTHER" id="PTHR31118:SF12">
    <property type="entry name" value="CYCLASE-LIKE PROTEIN 2"/>
    <property type="match status" value="1"/>
</dbReference>
<dbReference type="OrthoDB" id="9014at2157"/>
<dbReference type="InterPro" id="IPR007325">
    <property type="entry name" value="KFase/CYL"/>
</dbReference>
<sequence length="243" mass="26289">MFAPKKAPFKKKIIDITVPISPSTPIFPGDPEPSVENICTLEKDGFAVSKLVFGSHTGTHVDAPSHVLKDGPTVDNLNIESLMGQAVVLDFSRINGVLTDSILNKAYNGQKISESVSILLVKTQKSSFRKEKNSETSNLQSGESDKRMEPEESPENSVYLDAGAAAWIFRQGFKTVGIDSFSVDSLSSESLPVHHILLSNNVNIVECLDLSSVEAGIYFFLCLPLKVEGCDGAPARALLISYS</sequence>
<dbReference type="GO" id="GO:0046872">
    <property type="term" value="F:metal ion binding"/>
    <property type="evidence" value="ECO:0007669"/>
    <property type="project" value="UniProtKB-KW"/>
</dbReference>
<dbReference type="FunFam" id="3.50.30.50:FF:000001">
    <property type="entry name" value="Kynurenine formamidase"/>
    <property type="match status" value="1"/>
</dbReference>
<dbReference type="Gene3D" id="3.50.30.50">
    <property type="entry name" value="Putative cyclase"/>
    <property type="match status" value="1"/>
</dbReference>
<reference evidence="9 10" key="1">
    <citation type="submission" date="2014-07" db="EMBL/GenBank/DDBJ databases">
        <title>Methanogenic archaea and the global carbon cycle.</title>
        <authorList>
            <person name="Henriksen J.R."/>
            <person name="Luke J."/>
            <person name="Reinhart S."/>
            <person name="Benedict M.N."/>
            <person name="Youngblut N.D."/>
            <person name="Metcalf M.E."/>
            <person name="Whitaker R.J."/>
            <person name="Metcalf W.W."/>
        </authorList>
    </citation>
    <scope>NUCLEOTIDE SEQUENCE [LARGE SCALE GENOMIC DNA]</scope>
    <source>
        <strain evidence="9 10">HB-1</strain>
    </source>
</reference>
<dbReference type="AlphaFoldDB" id="A0A0E3S9D5"/>
<name>A0A0E3S9D5_9EURY</name>
<dbReference type="PATRIC" id="fig|1434110.4.peg.1004"/>
<evidence type="ECO:0000256" key="6">
    <source>
        <dbReference type="ARBA" id="ARBA00022833"/>
    </source>
</evidence>
<comment type="pathway">
    <text evidence="2">Amino-acid degradation.</text>
</comment>
<keyword evidence="6" id="KW-0862">Zinc</keyword>
<evidence type="ECO:0000256" key="7">
    <source>
        <dbReference type="ARBA" id="ARBA00023079"/>
    </source>
</evidence>
<dbReference type="Pfam" id="PF04199">
    <property type="entry name" value="Cyclase"/>
    <property type="match status" value="1"/>
</dbReference>
<dbReference type="GO" id="GO:0004061">
    <property type="term" value="F:arylformamidase activity"/>
    <property type="evidence" value="ECO:0007669"/>
    <property type="project" value="InterPro"/>
</dbReference>
<organism evidence="9 10">
    <name type="scientific">Methanosarcina horonobensis HB-1 = JCM 15518</name>
    <dbReference type="NCBI Taxonomy" id="1434110"/>
    <lineage>
        <taxon>Archaea</taxon>
        <taxon>Methanobacteriati</taxon>
        <taxon>Methanobacteriota</taxon>
        <taxon>Stenosarchaea group</taxon>
        <taxon>Methanomicrobia</taxon>
        <taxon>Methanosarcinales</taxon>
        <taxon>Methanosarcinaceae</taxon>
        <taxon>Methanosarcina</taxon>
    </lineage>
</organism>
<dbReference type="STRING" id="1434110.MSHOH_0818"/>
<evidence type="ECO:0000256" key="4">
    <source>
        <dbReference type="ARBA" id="ARBA00022723"/>
    </source>
</evidence>
<feature type="region of interest" description="Disordered" evidence="8">
    <location>
        <begin position="129"/>
        <end position="155"/>
    </location>
</feature>
<dbReference type="SUPFAM" id="SSF102198">
    <property type="entry name" value="Putative cyclase"/>
    <property type="match status" value="1"/>
</dbReference>
<keyword evidence="10" id="KW-1185">Reference proteome</keyword>
<keyword evidence="4" id="KW-0479">Metal-binding</keyword>
<dbReference type="RefSeq" id="WP_048137666.1">
    <property type="nucleotide sequence ID" value="NZ_CP009516.1"/>
</dbReference>
<keyword evidence="7" id="KW-0823">Tryptophan catabolism</keyword>
<evidence type="ECO:0000256" key="3">
    <source>
        <dbReference type="ARBA" id="ARBA00011738"/>
    </source>
</evidence>
<protein>
    <submittedName>
        <fullName evidence="9">Metal-dependent hydrolase</fullName>
    </submittedName>
</protein>
<dbReference type="Proteomes" id="UP000033101">
    <property type="component" value="Chromosome"/>
</dbReference>